<proteinExistence type="predicted"/>
<dbReference type="SUPFAM" id="SSF55729">
    <property type="entry name" value="Acyl-CoA N-acyltransferases (Nat)"/>
    <property type="match status" value="1"/>
</dbReference>
<protein>
    <submittedName>
        <fullName evidence="2">GNAT family N-acetyltransferase</fullName>
    </submittedName>
</protein>
<dbReference type="Proteomes" id="UP001163104">
    <property type="component" value="Chromosome"/>
</dbReference>
<dbReference type="AlphaFoldDB" id="A0AA46P8N5"/>
<dbReference type="RefSeq" id="WP_248347989.1">
    <property type="nucleotide sequence ID" value="NZ_CP107027.1"/>
</dbReference>
<organism evidence="2 3">
    <name type="scientific">Cytobacillus firmus</name>
    <name type="common">Bacillus firmus</name>
    <dbReference type="NCBI Taxonomy" id="1399"/>
    <lineage>
        <taxon>Bacteria</taxon>
        <taxon>Bacillati</taxon>
        <taxon>Bacillota</taxon>
        <taxon>Bacilli</taxon>
        <taxon>Bacillales</taxon>
        <taxon>Bacillaceae</taxon>
        <taxon>Cytobacillus</taxon>
    </lineage>
</organism>
<dbReference type="InterPro" id="IPR000182">
    <property type="entry name" value="GNAT_dom"/>
</dbReference>
<accession>A0AA46P8N5</accession>
<dbReference type="PROSITE" id="PS51186">
    <property type="entry name" value="GNAT"/>
    <property type="match status" value="1"/>
</dbReference>
<feature type="domain" description="N-acetyltransferase" evidence="1">
    <location>
        <begin position="3"/>
        <end position="174"/>
    </location>
</feature>
<dbReference type="CDD" id="cd04301">
    <property type="entry name" value="NAT_SF"/>
    <property type="match status" value="1"/>
</dbReference>
<dbReference type="InterPro" id="IPR016181">
    <property type="entry name" value="Acyl_CoA_acyltransferase"/>
</dbReference>
<dbReference type="Pfam" id="PF00583">
    <property type="entry name" value="Acetyltransf_1"/>
    <property type="match status" value="1"/>
</dbReference>
<name>A0AA46P8N5_CYTFI</name>
<sequence length="174" mass="20154">MNLNYEVITEDNISLCRDLCNELMAFQKSKAHITPERFDSMNFETRLLPSIKSAIHNYIVIVKDDEKIVGYVYSNVSPKEAYSNDFATFFDLTSVRKENVGCLSQFFIKDGYRQYGIGSVLFNMSMEWLSQFNDVEDYFIYVSNGNTEALEFYKSKGFTVSHDILDGFITVLRK</sequence>
<evidence type="ECO:0000313" key="3">
    <source>
        <dbReference type="Proteomes" id="UP001163104"/>
    </source>
</evidence>
<evidence type="ECO:0000259" key="1">
    <source>
        <dbReference type="PROSITE" id="PS51186"/>
    </source>
</evidence>
<gene>
    <name evidence="2" type="ORF">OD459_23745</name>
</gene>
<dbReference type="EMBL" id="CP107027">
    <property type="protein sequence ID" value="UYG95161.1"/>
    <property type="molecule type" value="Genomic_DNA"/>
</dbReference>
<dbReference type="GO" id="GO:0016747">
    <property type="term" value="F:acyltransferase activity, transferring groups other than amino-acyl groups"/>
    <property type="evidence" value="ECO:0007669"/>
    <property type="project" value="InterPro"/>
</dbReference>
<evidence type="ECO:0000313" key="2">
    <source>
        <dbReference type="EMBL" id="UYG95161.1"/>
    </source>
</evidence>
<dbReference type="Gene3D" id="3.40.630.30">
    <property type="match status" value="1"/>
</dbReference>
<reference evidence="2" key="1">
    <citation type="submission" date="2022-10" db="EMBL/GenBank/DDBJ databases">
        <title>Mechanism of multi-heavy metal repair in Cytobacillus Firmus M7.</title>
        <authorList>
            <person name="Li X."/>
            <person name="Yu C."/>
        </authorList>
    </citation>
    <scope>NUCLEOTIDE SEQUENCE</scope>
    <source>
        <strain evidence="2">M7</strain>
    </source>
</reference>